<reference evidence="12 13" key="1">
    <citation type="submission" date="2018-08" db="EMBL/GenBank/DDBJ databases">
        <title>Genomic Encyclopedia of Type Strains, Phase IV (KMG-IV): sequencing the most valuable type-strain genomes for metagenomic binning, comparative biology and taxonomic classification.</title>
        <authorList>
            <person name="Goeker M."/>
        </authorList>
    </citation>
    <scope>NUCLEOTIDE SEQUENCE [LARGE SCALE GENOMIC DNA]</scope>
    <source>
        <strain evidence="12 13">DSM 23923</strain>
    </source>
</reference>
<proteinExistence type="predicted"/>
<dbReference type="InterPro" id="IPR019480">
    <property type="entry name" value="Dihydroorotate_DH_Fe-S-bd"/>
</dbReference>
<dbReference type="GO" id="GO:0051537">
    <property type="term" value="F:2 iron, 2 sulfur cluster binding"/>
    <property type="evidence" value="ECO:0007669"/>
    <property type="project" value="UniProtKB-KW"/>
</dbReference>
<dbReference type="GO" id="GO:0006221">
    <property type="term" value="P:pyrimidine nucleotide biosynthetic process"/>
    <property type="evidence" value="ECO:0007669"/>
    <property type="project" value="InterPro"/>
</dbReference>
<dbReference type="GO" id="GO:0016491">
    <property type="term" value="F:oxidoreductase activity"/>
    <property type="evidence" value="ECO:0007669"/>
    <property type="project" value="InterPro"/>
</dbReference>
<comment type="cofactor">
    <cofactor evidence="9">
        <name>[2Fe-2S] cluster</name>
        <dbReference type="ChEBI" id="CHEBI:190135"/>
    </cofactor>
</comment>
<dbReference type="InterPro" id="IPR017938">
    <property type="entry name" value="Riboflavin_synthase-like_b-brl"/>
</dbReference>
<feature type="domain" description="FAD-binding FR-type" evidence="11">
    <location>
        <begin position="4"/>
        <end position="108"/>
    </location>
</feature>
<comment type="caution">
    <text evidence="12">The sequence shown here is derived from an EMBL/GenBank/DDBJ whole genome shotgun (WGS) entry which is preliminary data.</text>
</comment>
<keyword evidence="2" id="KW-0285">Flavoprotein</keyword>
<dbReference type="Pfam" id="PF10418">
    <property type="entry name" value="DHODB_Fe-S_bind"/>
    <property type="match status" value="1"/>
</dbReference>
<dbReference type="InterPro" id="IPR037117">
    <property type="entry name" value="Dihydroorotate_DH_ele_sf"/>
</dbReference>
<evidence type="ECO:0000313" key="13">
    <source>
        <dbReference type="Proteomes" id="UP000256388"/>
    </source>
</evidence>
<dbReference type="PANTHER" id="PTHR43513">
    <property type="entry name" value="DIHYDROOROTATE DEHYDROGENASE B (NAD(+)), ELECTRON TRANSFER SUBUNIT"/>
    <property type="match status" value="1"/>
</dbReference>
<evidence type="ECO:0000256" key="7">
    <source>
        <dbReference type="ARBA" id="ARBA00023004"/>
    </source>
</evidence>
<keyword evidence="3 10" id="KW-0001">2Fe-2S</keyword>
<dbReference type="SUPFAM" id="SSF63380">
    <property type="entry name" value="Riboflavin synthase domain-like"/>
    <property type="match status" value="1"/>
</dbReference>
<evidence type="ECO:0000256" key="3">
    <source>
        <dbReference type="ARBA" id="ARBA00022714"/>
    </source>
</evidence>
<feature type="binding site" evidence="10">
    <location>
        <position position="254"/>
    </location>
    <ligand>
        <name>[2Fe-2S] cluster</name>
        <dbReference type="ChEBI" id="CHEBI:190135"/>
    </ligand>
</feature>
<keyword evidence="6" id="KW-0249">Electron transport</keyword>
<dbReference type="Gene3D" id="2.40.30.10">
    <property type="entry name" value="Translation factors"/>
    <property type="match status" value="1"/>
</dbReference>
<gene>
    <name evidence="12" type="ORF">DFR64_1576</name>
</gene>
<evidence type="ECO:0000256" key="8">
    <source>
        <dbReference type="ARBA" id="ARBA00023014"/>
    </source>
</evidence>
<dbReference type="EMBL" id="QUMS01000001">
    <property type="protein sequence ID" value="REG11684.1"/>
    <property type="molecule type" value="Genomic_DNA"/>
</dbReference>
<dbReference type="InterPro" id="IPR001433">
    <property type="entry name" value="OxRdtase_FAD/NAD-bd"/>
</dbReference>
<evidence type="ECO:0000256" key="5">
    <source>
        <dbReference type="ARBA" id="ARBA00022827"/>
    </source>
</evidence>
<dbReference type="PIRSF" id="PIRSF006816">
    <property type="entry name" value="Cyc3_hyd_g"/>
    <property type="match status" value="1"/>
</dbReference>
<dbReference type="CDD" id="cd06221">
    <property type="entry name" value="sulfite_reductase_like"/>
    <property type="match status" value="1"/>
</dbReference>
<dbReference type="AlphaFoldDB" id="A0A347ZR31"/>
<keyword evidence="7 10" id="KW-0408">Iron</keyword>
<evidence type="ECO:0000256" key="4">
    <source>
        <dbReference type="ARBA" id="ARBA00022723"/>
    </source>
</evidence>
<accession>A0A347ZR31</accession>
<dbReference type="Pfam" id="PF00175">
    <property type="entry name" value="NAD_binding_1"/>
    <property type="match status" value="1"/>
</dbReference>
<dbReference type="InterPro" id="IPR012165">
    <property type="entry name" value="Cyt_c3_hydrogenase_gsu"/>
</dbReference>
<dbReference type="PANTHER" id="PTHR43513:SF1">
    <property type="entry name" value="ANAEROBIC SULFITE REDUCTASE SUBUNIT B"/>
    <property type="match status" value="1"/>
</dbReference>
<sequence>MNLYQPMPMRVERVINETSDLTLKSFELTFENKTDQKAFFEKYNPGQFCQFSVFGKGEAPFGIASAAWEGPFVRFTVQNVGSLTQTIHNLQPGDLVGVRGPLGNGFPLDKLKGRNLVIIGGGCAFSTLYALTKHIMYKEHRKDYGQLTIVYGARNSGLCLYKADIESWYDRSDMVIHQAIDVPEEGWDHHVGYVPDVVKKVAPAPKNTSAIVCGPPIMTKFTLPILSELGFPPKEIYTSLEKRMKCGVGKCGRCNIGSKYVCKDGPVFTLAELNDLPQDI</sequence>
<dbReference type="InterPro" id="IPR017927">
    <property type="entry name" value="FAD-bd_FR_type"/>
</dbReference>
<name>A0A347ZR31_9CHLR</name>
<dbReference type="OrthoDB" id="9796486at2"/>
<dbReference type="Gene3D" id="2.10.240.10">
    <property type="entry name" value="Dihydroorotate dehydrogenase, electron transfer subunit"/>
    <property type="match status" value="1"/>
</dbReference>
<evidence type="ECO:0000256" key="2">
    <source>
        <dbReference type="ARBA" id="ARBA00022630"/>
    </source>
</evidence>
<dbReference type="SUPFAM" id="SSF52343">
    <property type="entry name" value="Ferredoxin reductase-like, C-terminal NADP-linked domain"/>
    <property type="match status" value="1"/>
</dbReference>
<keyword evidence="1" id="KW-0813">Transport</keyword>
<evidence type="ECO:0000256" key="10">
    <source>
        <dbReference type="PIRSR" id="PIRSR006816-2"/>
    </source>
</evidence>
<comment type="cofactor">
    <cofactor evidence="10">
        <name>[2Fe-2S] cluster</name>
        <dbReference type="ChEBI" id="CHEBI:190135"/>
    </cofactor>
    <text evidence="10">Binds 1 [2Fe-2S] cluster per subunit.</text>
</comment>
<organism evidence="12 13">
    <name type="scientific">Pelolinea submarina</name>
    <dbReference type="NCBI Taxonomy" id="913107"/>
    <lineage>
        <taxon>Bacteria</taxon>
        <taxon>Bacillati</taxon>
        <taxon>Chloroflexota</taxon>
        <taxon>Anaerolineae</taxon>
        <taxon>Anaerolineales</taxon>
        <taxon>Anaerolineaceae</taxon>
        <taxon>Pelolinea</taxon>
    </lineage>
</organism>
<evidence type="ECO:0000256" key="9">
    <source>
        <dbReference type="ARBA" id="ARBA00034078"/>
    </source>
</evidence>
<keyword evidence="13" id="KW-1185">Reference proteome</keyword>
<evidence type="ECO:0000256" key="6">
    <source>
        <dbReference type="ARBA" id="ARBA00022982"/>
    </source>
</evidence>
<dbReference type="RefSeq" id="WP_116224804.1">
    <property type="nucleotide sequence ID" value="NZ_AP018437.1"/>
</dbReference>
<dbReference type="Gene3D" id="3.40.50.80">
    <property type="entry name" value="Nucleotide-binding domain of ferredoxin-NADP reductase (FNR) module"/>
    <property type="match status" value="1"/>
</dbReference>
<keyword evidence="8 10" id="KW-0411">Iron-sulfur</keyword>
<feature type="binding site" evidence="10">
    <location>
        <position position="251"/>
    </location>
    <ligand>
        <name>[2Fe-2S] cluster</name>
        <dbReference type="ChEBI" id="CHEBI:190135"/>
    </ligand>
</feature>
<dbReference type="GO" id="GO:0050660">
    <property type="term" value="F:flavin adenine dinucleotide binding"/>
    <property type="evidence" value="ECO:0007669"/>
    <property type="project" value="InterPro"/>
</dbReference>
<feature type="binding site" evidence="10">
    <location>
        <position position="262"/>
    </location>
    <ligand>
        <name>[2Fe-2S] cluster</name>
        <dbReference type="ChEBI" id="CHEBI:190135"/>
    </ligand>
</feature>
<dbReference type="InterPro" id="IPR050353">
    <property type="entry name" value="PyrK_electron_transfer"/>
</dbReference>
<keyword evidence="4 10" id="KW-0479">Metal-binding</keyword>
<feature type="binding site" evidence="10">
    <location>
        <position position="246"/>
    </location>
    <ligand>
        <name>[2Fe-2S] cluster</name>
        <dbReference type="ChEBI" id="CHEBI:190135"/>
    </ligand>
</feature>
<dbReference type="Proteomes" id="UP000256388">
    <property type="component" value="Unassembled WGS sequence"/>
</dbReference>
<protein>
    <submittedName>
        <fullName evidence="12">NAD(P)H-flavin reductase</fullName>
    </submittedName>
</protein>
<evidence type="ECO:0000259" key="11">
    <source>
        <dbReference type="PROSITE" id="PS51384"/>
    </source>
</evidence>
<evidence type="ECO:0000256" key="1">
    <source>
        <dbReference type="ARBA" id="ARBA00022448"/>
    </source>
</evidence>
<dbReference type="InterPro" id="IPR039261">
    <property type="entry name" value="FNR_nucleotide-bd"/>
</dbReference>
<dbReference type="PROSITE" id="PS51384">
    <property type="entry name" value="FAD_FR"/>
    <property type="match status" value="1"/>
</dbReference>
<evidence type="ECO:0000313" key="12">
    <source>
        <dbReference type="EMBL" id="REG11684.1"/>
    </source>
</evidence>
<dbReference type="GO" id="GO:0046872">
    <property type="term" value="F:metal ion binding"/>
    <property type="evidence" value="ECO:0007669"/>
    <property type="project" value="UniProtKB-KW"/>
</dbReference>
<keyword evidence="5" id="KW-0274">FAD</keyword>